<feature type="transmembrane region" description="Helical" evidence="1">
    <location>
        <begin position="137"/>
        <end position="157"/>
    </location>
</feature>
<dbReference type="InterPro" id="IPR052712">
    <property type="entry name" value="Acid_resist_chaperone_HdeD"/>
</dbReference>
<proteinExistence type="predicted"/>
<dbReference type="PANTHER" id="PTHR34989:SF1">
    <property type="entry name" value="PROTEIN HDED"/>
    <property type="match status" value="1"/>
</dbReference>
<sequence length="232" mass="24787">MTAYDSRTGIEALGPPPLWVCALLGIVLIAAGIFALTDVAFATIISVKLIGLTAIAAGAFETMHAFWTKGWGGLLWQVLLGAFYLTFGLVLLVQPASGALVLTYFLGALLIASGAIRCLLSFAHWRQSGWMMLIRSYFPLARAALVASLVALSAQAMPFSPHDSRLTVPDVTLVAAECPAGYTLHPRLHRCVTAPICPPGSTLHPRLHRCITAPTCPPGSTLHPQLHRCVRP</sequence>
<evidence type="ECO:0000313" key="2">
    <source>
        <dbReference type="EMBL" id="MEH2553271.1"/>
    </source>
</evidence>
<dbReference type="Pfam" id="PF03729">
    <property type="entry name" value="DUF308"/>
    <property type="match status" value="1"/>
</dbReference>
<keyword evidence="1" id="KW-0472">Membrane</keyword>
<evidence type="ECO:0000256" key="1">
    <source>
        <dbReference type="SAM" id="Phobius"/>
    </source>
</evidence>
<feature type="transmembrane region" description="Helical" evidence="1">
    <location>
        <begin position="17"/>
        <end position="37"/>
    </location>
</feature>
<comment type="caution">
    <text evidence="2">The sequence shown here is derived from an EMBL/GenBank/DDBJ whole genome shotgun (WGS) entry which is preliminary data.</text>
</comment>
<keyword evidence="3" id="KW-1185">Reference proteome</keyword>
<dbReference type="Proteomes" id="UP001364224">
    <property type="component" value="Unassembled WGS sequence"/>
</dbReference>
<gene>
    <name evidence="2" type="ORF">V1286_000800</name>
</gene>
<keyword evidence="1" id="KW-1133">Transmembrane helix</keyword>
<feature type="transmembrane region" description="Helical" evidence="1">
    <location>
        <begin position="100"/>
        <end position="125"/>
    </location>
</feature>
<name>A0ABU8B418_9BRAD</name>
<dbReference type="PANTHER" id="PTHR34989">
    <property type="entry name" value="PROTEIN HDED"/>
    <property type="match status" value="1"/>
</dbReference>
<evidence type="ECO:0000313" key="3">
    <source>
        <dbReference type="Proteomes" id="UP001364224"/>
    </source>
</evidence>
<reference evidence="2 3" key="1">
    <citation type="submission" date="2024-02" db="EMBL/GenBank/DDBJ databases">
        <title>Adaptive strategies in a cosmopolitan and abundant soil bacterium.</title>
        <authorList>
            <person name="Carini P."/>
        </authorList>
    </citation>
    <scope>NUCLEOTIDE SEQUENCE [LARGE SCALE GENOMIC DNA]</scope>
    <source>
        <strain evidence="2 3">AZCC 1608</strain>
    </source>
</reference>
<protein>
    <submittedName>
        <fullName evidence="2">Uncharacterized membrane protein HdeD (DUF308 family)</fullName>
    </submittedName>
</protein>
<dbReference type="EMBL" id="JAZHRV010000001">
    <property type="protein sequence ID" value="MEH2553271.1"/>
    <property type="molecule type" value="Genomic_DNA"/>
</dbReference>
<organism evidence="2 3">
    <name type="scientific">Bradyrhizobium algeriense</name>
    <dbReference type="NCBI Taxonomy" id="634784"/>
    <lineage>
        <taxon>Bacteria</taxon>
        <taxon>Pseudomonadati</taxon>
        <taxon>Pseudomonadota</taxon>
        <taxon>Alphaproteobacteria</taxon>
        <taxon>Hyphomicrobiales</taxon>
        <taxon>Nitrobacteraceae</taxon>
        <taxon>Bradyrhizobium</taxon>
    </lineage>
</organism>
<feature type="transmembrane region" description="Helical" evidence="1">
    <location>
        <begin position="73"/>
        <end position="93"/>
    </location>
</feature>
<dbReference type="InterPro" id="IPR005325">
    <property type="entry name" value="DUF308_memb"/>
</dbReference>
<accession>A0ABU8B418</accession>
<keyword evidence="1" id="KW-0812">Transmembrane</keyword>
<dbReference type="RefSeq" id="WP_334477712.1">
    <property type="nucleotide sequence ID" value="NZ_JAZHRV010000001.1"/>
</dbReference>